<dbReference type="Proteomes" id="UP000236161">
    <property type="component" value="Unassembled WGS sequence"/>
</dbReference>
<organism evidence="2 3">
    <name type="scientific">Apostasia shenzhenica</name>
    <dbReference type="NCBI Taxonomy" id="1088818"/>
    <lineage>
        <taxon>Eukaryota</taxon>
        <taxon>Viridiplantae</taxon>
        <taxon>Streptophyta</taxon>
        <taxon>Embryophyta</taxon>
        <taxon>Tracheophyta</taxon>
        <taxon>Spermatophyta</taxon>
        <taxon>Magnoliopsida</taxon>
        <taxon>Liliopsida</taxon>
        <taxon>Asparagales</taxon>
        <taxon>Orchidaceae</taxon>
        <taxon>Apostasioideae</taxon>
        <taxon>Apostasia</taxon>
    </lineage>
</organism>
<proteinExistence type="predicted"/>
<dbReference type="AlphaFoldDB" id="A0A2I0BHF1"/>
<dbReference type="EMBL" id="KZ451883">
    <property type="protein sequence ID" value="PKA67218.1"/>
    <property type="molecule type" value="Genomic_DNA"/>
</dbReference>
<keyword evidence="1" id="KW-0732">Signal</keyword>
<keyword evidence="3" id="KW-1185">Reference proteome</keyword>
<reference evidence="2 3" key="1">
    <citation type="journal article" date="2017" name="Nature">
        <title>The Apostasia genome and the evolution of orchids.</title>
        <authorList>
            <person name="Zhang G.Q."/>
            <person name="Liu K.W."/>
            <person name="Li Z."/>
            <person name="Lohaus R."/>
            <person name="Hsiao Y.Y."/>
            <person name="Niu S.C."/>
            <person name="Wang J.Y."/>
            <person name="Lin Y.C."/>
            <person name="Xu Q."/>
            <person name="Chen L.J."/>
            <person name="Yoshida K."/>
            <person name="Fujiwara S."/>
            <person name="Wang Z.W."/>
            <person name="Zhang Y.Q."/>
            <person name="Mitsuda N."/>
            <person name="Wang M."/>
            <person name="Liu G.H."/>
            <person name="Pecoraro L."/>
            <person name="Huang H.X."/>
            <person name="Xiao X.J."/>
            <person name="Lin M."/>
            <person name="Wu X.Y."/>
            <person name="Wu W.L."/>
            <person name="Chen Y.Y."/>
            <person name="Chang S.B."/>
            <person name="Sakamoto S."/>
            <person name="Ohme-Takagi M."/>
            <person name="Yagi M."/>
            <person name="Zeng S.J."/>
            <person name="Shen C.Y."/>
            <person name="Yeh C.M."/>
            <person name="Luo Y.B."/>
            <person name="Tsai W.C."/>
            <person name="Van de Peer Y."/>
            <person name="Liu Z.J."/>
        </authorList>
    </citation>
    <scope>NUCLEOTIDE SEQUENCE [LARGE SCALE GENOMIC DNA]</scope>
    <source>
        <strain evidence="3">cv. Shenzhen</strain>
        <tissue evidence="2">Stem</tissue>
    </source>
</reference>
<evidence type="ECO:0000313" key="3">
    <source>
        <dbReference type="Proteomes" id="UP000236161"/>
    </source>
</evidence>
<evidence type="ECO:0000313" key="2">
    <source>
        <dbReference type="EMBL" id="PKA67218.1"/>
    </source>
</evidence>
<accession>A0A2I0BHF1</accession>
<evidence type="ECO:0000256" key="1">
    <source>
        <dbReference type="SAM" id="SignalP"/>
    </source>
</evidence>
<feature type="signal peptide" evidence="1">
    <location>
        <begin position="1"/>
        <end position="22"/>
    </location>
</feature>
<gene>
    <name evidence="2" type="ORF">AXF42_Ash004710</name>
</gene>
<protein>
    <submittedName>
        <fullName evidence="2">Uncharacterized protein</fullName>
    </submittedName>
</protein>
<sequence length="156" mass="17175">MASASHLLLVFLLCASAGTTRAAVPTSAHGIGFNFYEIIHDYSYLVIPPGQVRDGVVAVALTLYYLNSFGNYPFFHTLPSIFKYVSTLAASIAGGVDFSGRNFVFWYRVTVLVEIVVNGHSIMRAVDIYYCTTPGGQPPRLQNVHQESFFPRFASP</sequence>
<feature type="chain" id="PRO_5014152763" evidence="1">
    <location>
        <begin position="23"/>
        <end position="156"/>
    </location>
</feature>
<name>A0A2I0BHF1_9ASPA</name>